<protein>
    <submittedName>
        <fullName evidence="2">Uncharacterized protein</fullName>
    </submittedName>
</protein>
<name>A0ABT5TUI5_9MICO</name>
<keyword evidence="3" id="KW-1185">Reference proteome</keyword>
<gene>
    <name evidence="2" type="ORF">PU560_04495</name>
</gene>
<evidence type="ECO:0000313" key="2">
    <source>
        <dbReference type="EMBL" id="MDD9205726.1"/>
    </source>
</evidence>
<organism evidence="2 3">
    <name type="scientific">Georgenia halotolerans</name>
    <dbReference type="NCBI Taxonomy" id="3028317"/>
    <lineage>
        <taxon>Bacteria</taxon>
        <taxon>Bacillati</taxon>
        <taxon>Actinomycetota</taxon>
        <taxon>Actinomycetes</taxon>
        <taxon>Micrococcales</taxon>
        <taxon>Bogoriellaceae</taxon>
        <taxon>Georgenia</taxon>
    </lineage>
</organism>
<feature type="transmembrane region" description="Helical" evidence="1">
    <location>
        <begin position="43"/>
        <end position="62"/>
    </location>
</feature>
<evidence type="ECO:0000313" key="3">
    <source>
        <dbReference type="Proteomes" id="UP001165561"/>
    </source>
</evidence>
<evidence type="ECO:0000256" key="1">
    <source>
        <dbReference type="SAM" id="Phobius"/>
    </source>
</evidence>
<accession>A0ABT5TUI5</accession>
<proteinExistence type="predicted"/>
<sequence>MTYPFTETVLNETLGLEAVTLVLVAPLAVVTGAMTLRGHRAGPLLALGPAAYAAYMLVQYVVGPQ</sequence>
<keyword evidence="1" id="KW-1133">Transmembrane helix</keyword>
<dbReference type="EMBL" id="JARACI010000631">
    <property type="protein sequence ID" value="MDD9205726.1"/>
    <property type="molecule type" value="Genomic_DNA"/>
</dbReference>
<keyword evidence="1" id="KW-0472">Membrane</keyword>
<comment type="caution">
    <text evidence="2">The sequence shown here is derived from an EMBL/GenBank/DDBJ whole genome shotgun (WGS) entry which is preliminary data.</text>
</comment>
<feature type="transmembrane region" description="Helical" evidence="1">
    <location>
        <begin position="14"/>
        <end position="36"/>
    </location>
</feature>
<keyword evidence="1" id="KW-0812">Transmembrane</keyword>
<dbReference type="Proteomes" id="UP001165561">
    <property type="component" value="Unassembled WGS sequence"/>
</dbReference>
<reference evidence="2" key="1">
    <citation type="submission" date="2023-02" db="EMBL/GenBank/DDBJ databases">
        <title>Georgenia sp.10Sc9-8, isolated from a soil sample collected from the Taklamakan desert.</title>
        <authorList>
            <person name="Liu S."/>
        </authorList>
    </citation>
    <scope>NUCLEOTIDE SEQUENCE</scope>
    <source>
        <strain evidence="2">10Sc9-8</strain>
    </source>
</reference>